<reference evidence="1 2" key="1">
    <citation type="submission" date="2019-01" db="EMBL/GenBank/DDBJ databases">
        <title>Sequencing of cultivated peanut Arachis hypogaea provides insights into genome evolution and oil improvement.</title>
        <authorList>
            <person name="Chen X."/>
        </authorList>
    </citation>
    <scope>NUCLEOTIDE SEQUENCE [LARGE SCALE GENOMIC DNA]</scope>
    <source>
        <strain evidence="2">cv. Fuhuasheng</strain>
        <tissue evidence="1">Leaves</tissue>
    </source>
</reference>
<gene>
    <name evidence="1" type="ORF">Ahy_A03g014273</name>
</gene>
<proteinExistence type="predicted"/>
<protein>
    <submittedName>
        <fullName evidence="1">Uncharacterized protein</fullName>
    </submittedName>
</protein>
<organism evidence="1 2">
    <name type="scientific">Arachis hypogaea</name>
    <name type="common">Peanut</name>
    <dbReference type="NCBI Taxonomy" id="3818"/>
    <lineage>
        <taxon>Eukaryota</taxon>
        <taxon>Viridiplantae</taxon>
        <taxon>Streptophyta</taxon>
        <taxon>Embryophyta</taxon>
        <taxon>Tracheophyta</taxon>
        <taxon>Spermatophyta</taxon>
        <taxon>Magnoliopsida</taxon>
        <taxon>eudicotyledons</taxon>
        <taxon>Gunneridae</taxon>
        <taxon>Pentapetalae</taxon>
        <taxon>rosids</taxon>
        <taxon>fabids</taxon>
        <taxon>Fabales</taxon>
        <taxon>Fabaceae</taxon>
        <taxon>Papilionoideae</taxon>
        <taxon>50 kb inversion clade</taxon>
        <taxon>dalbergioids sensu lato</taxon>
        <taxon>Dalbergieae</taxon>
        <taxon>Pterocarpus clade</taxon>
        <taxon>Arachis</taxon>
    </lineage>
</organism>
<keyword evidence="2" id="KW-1185">Reference proteome</keyword>
<name>A0A445DXA9_ARAHY</name>
<evidence type="ECO:0000313" key="1">
    <source>
        <dbReference type="EMBL" id="RYR67832.1"/>
    </source>
</evidence>
<dbReference type="AlphaFoldDB" id="A0A445DXA9"/>
<dbReference type="EMBL" id="SDMP01000003">
    <property type="protein sequence ID" value="RYR67832.1"/>
    <property type="molecule type" value="Genomic_DNA"/>
</dbReference>
<dbReference type="Proteomes" id="UP000289738">
    <property type="component" value="Chromosome A03"/>
</dbReference>
<evidence type="ECO:0000313" key="2">
    <source>
        <dbReference type="Proteomes" id="UP000289738"/>
    </source>
</evidence>
<accession>A0A445DXA9</accession>
<comment type="caution">
    <text evidence="1">The sequence shown here is derived from an EMBL/GenBank/DDBJ whole genome shotgun (WGS) entry which is preliminary data.</text>
</comment>
<sequence>MDERTSFSNMGEENYKLDGRVEFRGVKNYSIRQSVEYRVIKSYQLKYHVHCLQAAMAVHGVSVLPFDKTLDISEFKEVRRIGGVHNRLALTLSQDHRQLDSSLICKFILPLIQSNSFKG</sequence>